<name>A0A067PYI0_9AGAM</name>
<dbReference type="Pfam" id="PF00190">
    <property type="entry name" value="Cupin_1"/>
    <property type="match status" value="1"/>
</dbReference>
<dbReference type="PANTHER" id="PTHR36448:SF3">
    <property type="entry name" value="CUPIN TYPE-2 DOMAIN-CONTAINING PROTEIN"/>
    <property type="match status" value="1"/>
</dbReference>
<dbReference type="CDD" id="cd02219">
    <property type="entry name" value="cupin_YjlB-like"/>
    <property type="match status" value="1"/>
</dbReference>
<dbReference type="InterPro" id="IPR006045">
    <property type="entry name" value="Cupin_1"/>
</dbReference>
<dbReference type="HOGENOM" id="CLU_084522_3_0_1"/>
<keyword evidence="3" id="KW-1185">Reference proteome</keyword>
<dbReference type="EMBL" id="KL197725">
    <property type="protein sequence ID" value="KDQ55391.1"/>
    <property type="molecule type" value="Genomic_DNA"/>
</dbReference>
<dbReference type="PANTHER" id="PTHR36448">
    <property type="entry name" value="BLR7373 PROTEIN"/>
    <property type="match status" value="1"/>
</dbReference>
<dbReference type="PIRSF" id="PIRSF019307">
    <property type="entry name" value="UCP019307"/>
    <property type="match status" value="1"/>
</dbReference>
<evidence type="ECO:0000259" key="1">
    <source>
        <dbReference type="Pfam" id="PF00190"/>
    </source>
</evidence>
<evidence type="ECO:0000313" key="2">
    <source>
        <dbReference type="EMBL" id="KDQ55391.1"/>
    </source>
</evidence>
<dbReference type="SUPFAM" id="SSF51182">
    <property type="entry name" value="RmlC-like cupins"/>
    <property type="match status" value="1"/>
</dbReference>
<protein>
    <recommendedName>
        <fullName evidence="1">Cupin type-1 domain-containing protein</fullName>
    </recommendedName>
</protein>
<dbReference type="InParanoid" id="A0A067PYI0"/>
<dbReference type="InterPro" id="IPR047121">
    <property type="entry name" value="YjiB-like"/>
</dbReference>
<evidence type="ECO:0000313" key="3">
    <source>
        <dbReference type="Proteomes" id="UP000027265"/>
    </source>
</evidence>
<dbReference type="AlphaFoldDB" id="A0A067PYI0"/>
<dbReference type="InterPro" id="IPR011051">
    <property type="entry name" value="RmlC_Cupin_sf"/>
</dbReference>
<dbReference type="Gene3D" id="2.60.120.10">
    <property type="entry name" value="Jelly Rolls"/>
    <property type="match status" value="1"/>
</dbReference>
<organism evidence="2 3">
    <name type="scientific">Jaapia argillacea MUCL 33604</name>
    <dbReference type="NCBI Taxonomy" id="933084"/>
    <lineage>
        <taxon>Eukaryota</taxon>
        <taxon>Fungi</taxon>
        <taxon>Dikarya</taxon>
        <taxon>Basidiomycota</taxon>
        <taxon>Agaricomycotina</taxon>
        <taxon>Agaricomycetes</taxon>
        <taxon>Agaricomycetidae</taxon>
        <taxon>Jaapiales</taxon>
        <taxon>Jaapiaceae</taxon>
        <taxon>Jaapia</taxon>
    </lineage>
</organism>
<dbReference type="OrthoDB" id="2446447at2759"/>
<proteinExistence type="predicted"/>
<dbReference type="InterPro" id="IPR014710">
    <property type="entry name" value="RmlC-like_jellyroll"/>
</dbReference>
<feature type="domain" description="Cupin type-1" evidence="1">
    <location>
        <begin position="76"/>
        <end position="123"/>
    </location>
</feature>
<dbReference type="InterPro" id="IPR014500">
    <property type="entry name" value="UCP019307_cupin"/>
</dbReference>
<sequence>MLTPLSSLKVTKHHIPRHALIPNSSITSKPLYIYHGAFTPPPSTSKSQFKSTVTAHLKKIGVIEPQWTYTMYSISHFHSTTHEVLVILSGSARLLFGGEDNPGKVETVVKKGDVIVHPAGVSHRLLEDLRGEGGTFEMLGCYPVGGQQWDMFYGREGEEGVWERIGGLGWFERDPVYGDVGPVLED</sequence>
<dbReference type="STRING" id="933084.A0A067PYI0"/>
<reference evidence="3" key="1">
    <citation type="journal article" date="2014" name="Proc. Natl. Acad. Sci. U.S.A.">
        <title>Extensive sampling of basidiomycete genomes demonstrates inadequacy of the white-rot/brown-rot paradigm for wood decay fungi.</title>
        <authorList>
            <person name="Riley R."/>
            <person name="Salamov A.A."/>
            <person name="Brown D.W."/>
            <person name="Nagy L.G."/>
            <person name="Floudas D."/>
            <person name="Held B.W."/>
            <person name="Levasseur A."/>
            <person name="Lombard V."/>
            <person name="Morin E."/>
            <person name="Otillar R."/>
            <person name="Lindquist E.A."/>
            <person name="Sun H."/>
            <person name="LaButti K.M."/>
            <person name="Schmutz J."/>
            <person name="Jabbour D."/>
            <person name="Luo H."/>
            <person name="Baker S.E."/>
            <person name="Pisabarro A.G."/>
            <person name="Walton J.D."/>
            <person name="Blanchette R.A."/>
            <person name="Henrissat B."/>
            <person name="Martin F."/>
            <person name="Cullen D."/>
            <person name="Hibbett D.S."/>
            <person name="Grigoriev I.V."/>
        </authorList>
    </citation>
    <scope>NUCLEOTIDE SEQUENCE [LARGE SCALE GENOMIC DNA]</scope>
    <source>
        <strain evidence="3">MUCL 33604</strain>
    </source>
</reference>
<gene>
    <name evidence="2" type="ORF">JAAARDRAFT_59907</name>
</gene>
<accession>A0A067PYI0</accession>
<dbReference type="Proteomes" id="UP000027265">
    <property type="component" value="Unassembled WGS sequence"/>
</dbReference>